<keyword evidence="2" id="KW-1185">Reference proteome</keyword>
<evidence type="ECO:0000313" key="1">
    <source>
        <dbReference type="EMBL" id="PDX61939.1"/>
    </source>
</evidence>
<proteinExistence type="predicted"/>
<gene>
    <name evidence="1" type="ORF">CGS49_03505</name>
</gene>
<comment type="caution">
    <text evidence="1">The sequence shown here is derived from an EMBL/GenBank/DDBJ whole genome shotgun (WGS) entry which is preliminary data.</text>
</comment>
<organism evidence="1 2">
    <name type="scientific">Faecalibacterium langellae</name>
    <dbReference type="NCBI Taxonomy" id="3435293"/>
    <lineage>
        <taxon>Bacteria</taxon>
        <taxon>Bacillati</taxon>
        <taxon>Bacillota</taxon>
        <taxon>Clostridia</taxon>
        <taxon>Eubacteriales</taxon>
        <taxon>Oscillospiraceae</taxon>
        <taxon>Faecalibacterium</taxon>
    </lineage>
</organism>
<sequence length="329" mass="37446">MNERTEKSEPEISVIVPVYKVERFLPACIDSLLTQTFEDFELILVDDGSPDGCPVLCDAAAEKDNRVRVFHKPNGGVSTARNAGIDMARGKWIAFVDSDDSVQPDYLEKMHTAALAVGADIALCGGQCVDEEGRVIGPGEPRITDEVMDREEALRRLVTPEYQVPWNKLYRRELFEDLRYPEGKAFEDTAFLPQVLERAACVCGTAGYPYNYRIVSGSAMHRKTTLKTLDWVEAWYCLFEVLYQNGITDTLCAAYRPIFTALWGTWFQLTPEQRRSPRMREAFGYERTARRQLRQAHAVTPGNIWAALVCAVSVQKYLDRCRRRAEKRK</sequence>
<dbReference type="Proteomes" id="UP000220959">
    <property type="component" value="Unassembled WGS sequence"/>
</dbReference>
<protein>
    <submittedName>
        <fullName evidence="1">Uncharacterized protein</fullName>
    </submittedName>
</protein>
<accession>A0ACC9D1P0</accession>
<evidence type="ECO:0000313" key="2">
    <source>
        <dbReference type="Proteomes" id="UP000220959"/>
    </source>
</evidence>
<name>A0ACC9D1P0_9FIRM</name>
<dbReference type="EMBL" id="NMTR01000009">
    <property type="protein sequence ID" value="PDX61939.1"/>
    <property type="molecule type" value="Genomic_DNA"/>
</dbReference>
<reference evidence="1 2" key="1">
    <citation type="journal article" date="2017" name="Front. Microbiol.">
        <title>New Insights into the Diversity of the Genus Faecalibacterium.</title>
        <authorList>
            <person name="Benevides L."/>
            <person name="Burman S."/>
            <person name="Martin R."/>
            <person name="Robert V."/>
            <person name="Thomas M."/>
            <person name="Miquel S."/>
            <person name="Chain F."/>
            <person name="Sokol H."/>
            <person name="Bermudez-Humaran L.G."/>
            <person name="Morrison M."/>
            <person name="Langella P."/>
            <person name="Azevedo V.A."/>
            <person name="Chatel J.M."/>
            <person name="Soares S."/>
        </authorList>
    </citation>
    <scope>NUCLEOTIDE SEQUENCE [LARGE SCALE GENOMIC DNA]</scope>
    <source>
        <strain evidence="2">CNCM I-4541</strain>
    </source>
</reference>